<name>A0ABP9BUC2_9ACTN</name>
<dbReference type="InterPro" id="IPR047757">
    <property type="entry name" value="AfsA-like"/>
</dbReference>
<protein>
    <submittedName>
        <fullName evidence="2">Gamma-butyrolactone biosynthesis protein ScbA</fullName>
    </submittedName>
</protein>
<dbReference type="Proteomes" id="UP001501265">
    <property type="component" value="Unassembled WGS sequence"/>
</dbReference>
<organism evidence="2 3">
    <name type="scientific">Streptomyces ziwulingensis</name>
    <dbReference type="NCBI Taxonomy" id="1045501"/>
    <lineage>
        <taxon>Bacteria</taxon>
        <taxon>Bacillati</taxon>
        <taxon>Actinomycetota</taxon>
        <taxon>Actinomycetes</taxon>
        <taxon>Kitasatosporales</taxon>
        <taxon>Streptomycetaceae</taxon>
        <taxon>Streptomyces</taxon>
    </lineage>
</organism>
<feature type="domain" description="A-factor biosynthesis hotdog" evidence="1">
    <location>
        <begin position="205"/>
        <end position="263"/>
    </location>
</feature>
<proteinExistence type="predicted"/>
<feature type="domain" description="A-factor biosynthesis hotdog" evidence="1">
    <location>
        <begin position="40"/>
        <end position="173"/>
    </location>
</feature>
<reference evidence="3" key="1">
    <citation type="journal article" date="2019" name="Int. J. Syst. Evol. Microbiol.">
        <title>The Global Catalogue of Microorganisms (GCM) 10K type strain sequencing project: providing services to taxonomists for standard genome sequencing and annotation.</title>
        <authorList>
            <consortium name="The Broad Institute Genomics Platform"/>
            <consortium name="The Broad Institute Genome Sequencing Center for Infectious Disease"/>
            <person name="Wu L."/>
            <person name="Ma J."/>
        </authorList>
    </citation>
    <scope>NUCLEOTIDE SEQUENCE [LARGE SCALE GENOMIC DNA]</scope>
    <source>
        <strain evidence="3">JCM 18081</strain>
    </source>
</reference>
<sequence length="325" mass="35437">MRAMASTIRDVHKEARRAAFPEITAGGPLSVPALPVEKTLVHRARLRDVLPTQLTRHDDTHFTVSARRPRTHRLFVTADGQGTASLVLETIRQTTLLVSHAELGVPLGHHFVMWDLCHRLDARLLTRTAANEDLTLDVRVADLRRRGAVPTSVHLEMVLRAGGRAVGSGSIRFHVTSPAAYARIRGHLPALGDAPVAEPVDPTAVHHSQACDVALSPAEGPGRWLLRADPANELFFDRVNDHVPAMVLVEAAQQAAHLTFPAGRFDPSASEMRFSRYVEFGTPCRVAAHAVTTEDGTASIGVTGHQDEHLAFVIRFDGATARQER</sequence>
<accession>A0ABP9BUC2</accession>
<comment type="caution">
    <text evidence="2">The sequence shown here is derived from an EMBL/GenBank/DDBJ whole genome shotgun (WGS) entry which is preliminary data.</text>
</comment>
<dbReference type="NCBIfam" id="NF041195">
    <property type="entry name" value="ScbA_BarX_GamBu"/>
    <property type="match status" value="1"/>
</dbReference>
<dbReference type="InterPro" id="IPR005509">
    <property type="entry name" value="AfsA_hotdog_dom"/>
</dbReference>
<evidence type="ECO:0000313" key="3">
    <source>
        <dbReference type="Proteomes" id="UP001501265"/>
    </source>
</evidence>
<keyword evidence="3" id="KW-1185">Reference proteome</keyword>
<gene>
    <name evidence="2" type="primary">scbA</name>
    <name evidence="2" type="ORF">GCM10023220_31460</name>
</gene>
<evidence type="ECO:0000313" key="2">
    <source>
        <dbReference type="EMBL" id="GAA4800644.1"/>
    </source>
</evidence>
<evidence type="ECO:0000259" key="1">
    <source>
        <dbReference type="Pfam" id="PF03756"/>
    </source>
</evidence>
<dbReference type="EMBL" id="BAABIG010000025">
    <property type="protein sequence ID" value="GAA4800644.1"/>
    <property type="molecule type" value="Genomic_DNA"/>
</dbReference>
<dbReference type="Pfam" id="PF03756">
    <property type="entry name" value="AfsA"/>
    <property type="match status" value="2"/>
</dbReference>